<evidence type="ECO:0000313" key="3">
    <source>
        <dbReference type="WBParaSite" id="PSU_v2.g3960.t1"/>
    </source>
</evidence>
<dbReference type="InterPro" id="IPR027482">
    <property type="entry name" value="Sec1-like_dom2"/>
</dbReference>
<dbReference type="Gene3D" id="3.90.830.10">
    <property type="entry name" value="Syntaxin Binding Protein 1, Chain A, domain 2"/>
    <property type="match status" value="1"/>
</dbReference>
<dbReference type="AlphaFoldDB" id="A0A914Z111"/>
<dbReference type="InterPro" id="IPR036045">
    <property type="entry name" value="Sec1-like_sf"/>
</dbReference>
<evidence type="ECO:0000256" key="1">
    <source>
        <dbReference type="ARBA" id="ARBA00009884"/>
    </source>
</evidence>
<dbReference type="InterPro" id="IPR043127">
    <property type="entry name" value="Sec-1-like_dom3a"/>
</dbReference>
<evidence type="ECO:0000313" key="2">
    <source>
        <dbReference type="Proteomes" id="UP000887577"/>
    </source>
</evidence>
<dbReference type="PANTHER" id="PTHR11679">
    <property type="entry name" value="VESICLE PROTEIN SORTING-ASSOCIATED"/>
    <property type="match status" value="1"/>
</dbReference>
<dbReference type="Gene3D" id="3.40.50.2060">
    <property type="match status" value="1"/>
</dbReference>
<dbReference type="SUPFAM" id="SSF56815">
    <property type="entry name" value="Sec1/munc18-like (SM) proteins"/>
    <property type="match status" value="1"/>
</dbReference>
<dbReference type="Gene3D" id="3.40.50.1910">
    <property type="match status" value="1"/>
</dbReference>
<dbReference type="Gene3D" id="1.25.40.60">
    <property type="match status" value="1"/>
</dbReference>
<dbReference type="InterPro" id="IPR001619">
    <property type="entry name" value="Sec1-like"/>
</dbReference>
<dbReference type="WBParaSite" id="PSU_v2.g3960.t1">
    <property type="protein sequence ID" value="PSU_v2.g3960.t1"/>
    <property type="gene ID" value="PSU_v2.g3960"/>
</dbReference>
<dbReference type="Pfam" id="PF00995">
    <property type="entry name" value="Sec1"/>
    <property type="match status" value="1"/>
</dbReference>
<accession>A0A914Z111</accession>
<dbReference type="Proteomes" id="UP000887577">
    <property type="component" value="Unplaced"/>
</dbReference>
<reference evidence="3" key="1">
    <citation type="submission" date="2022-11" db="UniProtKB">
        <authorList>
            <consortium name="WormBaseParasite"/>
        </authorList>
    </citation>
    <scope>IDENTIFICATION</scope>
</reference>
<sequence>MQKTAEKIDNVRTRQIAALKQILNLNQPVSSSLANEPVWKVLILDKYSQDIISPLITIKILRDNGVTLHFLVNSQRETLPDVPAVYLISPTDENIQYLCDDLKKSLYDQFYINMVYPISRPQLESIASAAVHSGTMNQLQRLTDQYLSFIALEDDLFMLRRYSTGSPFTFKAINDHTISEEEMEKLVDGIASGLFSVCATMGVVPIIKCPKDNAAEQVAIRLDQKIRDNLRDARNNLFTQEHIRGGQFSMHRPVLVIADRNIDLATMLHHTWTYQALIHDILDMDLNRVRMTDSNGKKKEYDMDQSDQLWKTYKGSPFPVVAEAIQNDLEEVKANEKSIKDLKSSMGFDNDTDEAVIVYSDTTSKISSAVGTLPELLRRKGFVELHTNVATTILSHIKQRKLDVLFENEEKILNGQTDVKIMDLLSNSIEPEDILRISLIHFLCSPNLSSSEKEELRAYLAQKEIDGAALRYIERLRSFSSMSRMSELHYGAGTKSESMFSNVLKNTSKLFMEGVKNLVPKKHNLPLTKLVDQMIDTRPSGVNMAGIPISSSASNEDDFRYFDPKLLHSSNKDAARSRGGQLAMDVIVFVIGGGNYVEYQNLQDYARSKGIQRMTYGCTEILTPKQFIEQLQQLGQHIGS</sequence>
<proteinExistence type="inferred from homology"/>
<organism evidence="2 3">
    <name type="scientific">Panagrolaimus superbus</name>
    <dbReference type="NCBI Taxonomy" id="310955"/>
    <lineage>
        <taxon>Eukaryota</taxon>
        <taxon>Metazoa</taxon>
        <taxon>Ecdysozoa</taxon>
        <taxon>Nematoda</taxon>
        <taxon>Chromadorea</taxon>
        <taxon>Rhabditida</taxon>
        <taxon>Tylenchina</taxon>
        <taxon>Panagrolaimomorpha</taxon>
        <taxon>Panagrolaimoidea</taxon>
        <taxon>Panagrolaimidae</taxon>
        <taxon>Panagrolaimus</taxon>
    </lineage>
</organism>
<protein>
    <submittedName>
        <fullName evidence="3">Uncharacterized protein</fullName>
    </submittedName>
</protein>
<dbReference type="PIRSF" id="PIRSF005715">
    <property type="entry name" value="VPS45_Sec1"/>
    <property type="match status" value="1"/>
</dbReference>
<dbReference type="InterPro" id="IPR043154">
    <property type="entry name" value="Sec-1-like_dom1"/>
</dbReference>
<comment type="similarity">
    <text evidence="1">Belongs to the STXBP/unc-18/SEC1 family.</text>
</comment>
<dbReference type="GO" id="GO:0016192">
    <property type="term" value="P:vesicle-mediated transport"/>
    <property type="evidence" value="ECO:0007669"/>
    <property type="project" value="InterPro"/>
</dbReference>
<keyword evidence="2" id="KW-1185">Reference proteome</keyword>
<name>A0A914Z111_9BILA</name>